<sequence>MGGVQFHRIAPGAGFVDTCAQTLLAAARSRDLTAWRVVVPNLMIAPALKQALVRMAGGALLLPPVETLQVHLAPWADAFAPMAEHRRRFALYRQLRDKRWFAQGNLWALCAEFIALFDELTEHGAGLPQDAQALADQLARAYAARDDDALRFEARVVHALWLAESVGAPSLVAARLLGAARWTASAPAPLLVIAEGPLAAPWQAWLEAHAERAPVMLCQADRSGADDPVLQCLEATWPTDPARSMLPLKSRLSDLSVDTPLVGRIAMRSADSLEQEAHAVVNEVHRALVAGAQSVALVAVDRVVARRARALLERDGILVADESGWKLSTTRAAALVDACFKVFHHDGYHRDVLDLAKSPFVLSDLDDAVREEAVLALEQAIGAHNHVLGLDALAALQANHPPMAPLLERLLAARAAFSTQPGTPRHWLQRIAAMLDALGATSALAQDAAGQVLLDWLEARALELQGEACELDFDEWRAWFENGLDEALFRDRSIRSPVILTHLPACRLRGFDVAIVVGADDAQLQADDARPIFAHEGVRLDLGLPGRPSGIRRLRDDLAGLIAGCGRVVFTWQRLREGEPNALAADLDLLDLAHRMHFGTALVAPAAPVPMPARAPLGTPVPAPTMPADLRPARITAYGYEALVRCPYQYFVRFVLGLDGVETVQEAMEKRDYGQFVHVVLDRFHQQYPVVTGEDDARMLAVLETLSQEAFEAAGRRGFLERAWLLRWCERLPDYLAWQRGREAEGWRYAVGEHAVTRPLPLDDGGPLTLSGRLDRVDRQGGQMAVLDYKTRDLDRLRKQANDPEDVQLAVYAALMGESVTQAAYVSLDGDRLGAAAVADPAAHATAHLARLSGLFERLGQGAGMVANGVGSACDWCEVRGVCRKDHHAR</sequence>
<accession>A0A6C1B7C0</accession>
<protein>
    <recommendedName>
        <fullName evidence="1">PD-(D/E)XK endonuclease-like domain-containing protein</fullName>
    </recommendedName>
</protein>
<dbReference type="InterPro" id="IPR011604">
    <property type="entry name" value="PDDEXK-like_dom_sf"/>
</dbReference>
<organism evidence="2 3">
    <name type="scientific">Nitrogeniibacter mangrovi</name>
    <dbReference type="NCBI Taxonomy" id="2016596"/>
    <lineage>
        <taxon>Bacteria</taxon>
        <taxon>Pseudomonadati</taxon>
        <taxon>Pseudomonadota</taxon>
        <taxon>Betaproteobacteria</taxon>
        <taxon>Rhodocyclales</taxon>
        <taxon>Zoogloeaceae</taxon>
        <taxon>Nitrogeniibacter</taxon>
    </lineage>
</organism>
<name>A0A6C1B7C0_9RHOO</name>
<evidence type="ECO:0000259" key="1">
    <source>
        <dbReference type="Pfam" id="PF12705"/>
    </source>
</evidence>
<dbReference type="Gene3D" id="3.90.320.10">
    <property type="match status" value="1"/>
</dbReference>
<dbReference type="KEGG" id="azq:G3580_11470"/>
<proteinExistence type="predicted"/>
<dbReference type="SUPFAM" id="SSF52540">
    <property type="entry name" value="P-loop containing nucleoside triphosphate hydrolases"/>
    <property type="match status" value="1"/>
</dbReference>
<dbReference type="RefSeq" id="WP_173765630.1">
    <property type="nucleotide sequence ID" value="NZ_CP048836.1"/>
</dbReference>
<feature type="domain" description="PD-(D/E)XK endonuclease-like" evidence="1">
    <location>
        <begin position="635"/>
        <end position="884"/>
    </location>
</feature>
<dbReference type="InterPro" id="IPR038726">
    <property type="entry name" value="PDDEXK_AddAB-type"/>
</dbReference>
<keyword evidence="3" id="KW-1185">Reference proteome</keyword>
<dbReference type="AlphaFoldDB" id="A0A6C1B7C0"/>
<dbReference type="Proteomes" id="UP000501991">
    <property type="component" value="Chromosome"/>
</dbReference>
<gene>
    <name evidence="2" type="ORF">G3580_11470</name>
</gene>
<dbReference type="Pfam" id="PF12705">
    <property type="entry name" value="PDDEXK_1"/>
    <property type="match status" value="1"/>
</dbReference>
<dbReference type="EMBL" id="CP048836">
    <property type="protein sequence ID" value="QID18200.1"/>
    <property type="molecule type" value="Genomic_DNA"/>
</dbReference>
<reference evidence="2 3" key="1">
    <citation type="submission" date="2020-02" db="EMBL/GenBank/DDBJ databases">
        <title>Nitrogenibacter mangrovi gen. nov., sp. nov. isolated from mangrove sediment, a denitrifying betaproteobacterium.</title>
        <authorList>
            <person name="Liao H."/>
            <person name="Tian Y."/>
        </authorList>
    </citation>
    <scope>NUCLEOTIDE SEQUENCE [LARGE SCALE GENOMIC DNA]</scope>
    <source>
        <strain evidence="2 3">M9-3-2</strain>
    </source>
</reference>
<evidence type="ECO:0000313" key="3">
    <source>
        <dbReference type="Proteomes" id="UP000501991"/>
    </source>
</evidence>
<dbReference type="InterPro" id="IPR027417">
    <property type="entry name" value="P-loop_NTPase"/>
</dbReference>
<evidence type="ECO:0000313" key="2">
    <source>
        <dbReference type="EMBL" id="QID18200.1"/>
    </source>
</evidence>